<keyword evidence="10" id="KW-0694">RNA-binding</keyword>
<dbReference type="Proteomes" id="UP000825179">
    <property type="component" value="Chromosome"/>
</dbReference>
<gene>
    <name evidence="10 12" type="primary">pyrR</name>
    <name evidence="12" type="ORF">HUR95_10315</name>
</gene>
<evidence type="ECO:0000256" key="7">
    <source>
        <dbReference type="ARBA" id="ARBA00053556"/>
    </source>
</evidence>
<dbReference type="RefSeq" id="WP_222822548.1">
    <property type="nucleotide sequence ID" value="NZ_CP082237.1"/>
</dbReference>
<dbReference type="EC" id="2.4.2.9" evidence="10"/>
<evidence type="ECO:0000256" key="6">
    <source>
        <dbReference type="ARBA" id="ARBA00023163"/>
    </source>
</evidence>
<dbReference type="InterPro" id="IPR050137">
    <property type="entry name" value="PyrR_bifunctional"/>
</dbReference>
<comment type="similarity">
    <text evidence="1 10">Belongs to the purine/pyrimidine phosphoribosyltransferase family. PyrR subfamily.</text>
</comment>
<evidence type="ECO:0000256" key="2">
    <source>
        <dbReference type="ARBA" id="ARBA00022472"/>
    </source>
</evidence>
<keyword evidence="2 10" id="KW-0806">Transcription termination</keyword>
<organism evidence="12 13">
    <name type="scientific">Caldalkalibacillus thermarum (strain TA2.A1)</name>
    <dbReference type="NCBI Taxonomy" id="986075"/>
    <lineage>
        <taxon>Bacteria</taxon>
        <taxon>Bacillati</taxon>
        <taxon>Bacillota</taxon>
        <taxon>Bacilli</taxon>
        <taxon>Bacillales</taxon>
        <taxon>Bacillaceae</taxon>
        <taxon>Caldalkalibacillus</taxon>
    </lineage>
</organism>
<evidence type="ECO:0000259" key="11">
    <source>
        <dbReference type="Pfam" id="PF00156"/>
    </source>
</evidence>
<dbReference type="Gene3D" id="3.40.50.2020">
    <property type="match status" value="1"/>
</dbReference>
<keyword evidence="3 10" id="KW-0328">Glycosyltransferase</keyword>
<dbReference type="InterPro" id="IPR000836">
    <property type="entry name" value="PRTase_dom"/>
</dbReference>
<sequence>MSKTRVLMDKDAIRRALTRIAHEIIERNKGVNDCILVGIKTRGVYLAQRLAEKIGQIEQVQIPVGELDITLYRDDLSYKSEDEQPLYKGSNLPTDITGKIVVLVDDVLYTGRTVRAALDALIDQGRPARIQLAVLVDLGHRELPIRPDFVGKNVPTSKEELIAVQVEEVDEVDQVEIRQGS</sequence>
<dbReference type="NCBIfam" id="NF003549">
    <property type="entry name" value="PRK05205.1-5"/>
    <property type="match status" value="1"/>
</dbReference>
<evidence type="ECO:0000256" key="8">
    <source>
        <dbReference type="ARBA" id="ARBA00056018"/>
    </source>
</evidence>
<feature type="domain" description="Phosphoribosyltransferase" evidence="11">
    <location>
        <begin position="11"/>
        <end position="157"/>
    </location>
</feature>
<dbReference type="PANTHER" id="PTHR11608">
    <property type="entry name" value="BIFUNCTIONAL PROTEIN PYRR"/>
    <property type="match status" value="1"/>
</dbReference>
<keyword evidence="5 10" id="KW-0805">Transcription regulation</keyword>
<comment type="function">
    <text evidence="8 10">Also displays a weak uracil phosphoribosyltransferase activity which is not physiologically significant.</text>
</comment>
<name>A0A8X8I1Z4_CALTT</name>
<dbReference type="GO" id="GO:0004845">
    <property type="term" value="F:uracil phosphoribosyltransferase activity"/>
    <property type="evidence" value="ECO:0007669"/>
    <property type="project" value="UniProtKB-UniRule"/>
</dbReference>
<keyword evidence="4 10" id="KW-0808">Transferase</keyword>
<evidence type="ECO:0000313" key="13">
    <source>
        <dbReference type="Proteomes" id="UP000825179"/>
    </source>
</evidence>
<dbReference type="NCBIfam" id="NF003545">
    <property type="entry name" value="PRK05205.1-1"/>
    <property type="match status" value="1"/>
</dbReference>
<comment type="subunit">
    <text evidence="9 10">Homodimer and homohexamer; in equilibrium.</text>
</comment>
<dbReference type="NCBIfam" id="NF003548">
    <property type="entry name" value="PRK05205.1-4"/>
    <property type="match status" value="1"/>
</dbReference>
<dbReference type="HAMAP" id="MF_01219">
    <property type="entry name" value="PyrR"/>
    <property type="match status" value="1"/>
</dbReference>
<protein>
    <recommendedName>
        <fullName evidence="10">Bifunctional protein PyrR</fullName>
    </recommendedName>
    <domain>
        <recommendedName>
            <fullName evidence="10">Pyrimidine operon regulatory protein</fullName>
        </recommendedName>
    </domain>
    <domain>
        <recommendedName>
            <fullName evidence="10">Uracil phosphoribosyltransferase</fullName>
            <shortName evidence="10">UPRTase</shortName>
            <ecNumber evidence="10">2.4.2.9</ecNumber>
        </recommendedName>
    </domain>
</protein>
<evidence type="ECO:0000256" key="4">
    <source>
        <dbReference type="ARBA" id="ARBA00022679"/>
    </source>
</evidence>
<dbReference type="KEGG" id="cthu:HUR95_10315"/>
<dbReference type="InterPro" id="IPR029057">
    <property type="entry name" value="PRTase-like"/>
</dbReference>
<comment type="function">
    <text evidence="7 10">Regulates transcriptional attenuation of the pyrimidine nucleotide (pyr) operon by binding in a uridine-dependent manner to specific sites on pyr mRNA. This disrupts an antiterminator hairpin in the RNA and favors formation of a downstream transcription terminator, leading to a reduced expression of downstream genes.</text>
</comment>
<keyword evidence="13" id="KW-1185">Reference proteome</keyword>
<dbReference type="Pfam" id="PF00156">
    <property type="entry name" value="Pribosyltran"/>
    <property type="match status" value="1"/>
</dbReference>
<feature type="short sequence motif" description="PRPP-binding" evidence="10">
    <location>
        <begin position="101"/>
        <end position="113"/>
    </location>
</feature>
<dbReference type="NCBIfam" id="NF003547">
    <property type="entry name" value="PRK05205.1-3"/>
    <property type="match status" value="1"/>
</dbReference>
<dbReference type="AlphaFoldDB" id="A0A8X8I1Z4"/>
<dbReference type="CDD" id="cd06223">
    <property type="entry name" value="PRTases_typeI"/>
    <property type="match status" value="1"/>
</dbReference>
<evidence type="ECO:0000256" key="5">
    <source>
        <dbReference type="ARBA" id="ARBA00023015"/>
    </source>
</evidence>
<comment type="catalytic activity">
    <reaction evidence="10">
        <text>UMP + diphosphate = 5-phospho-alpha-D-ribose 1-diphosphate + uracil</text>
        <dbReference type="Rhea" id="RHEA:13017"/>
        <dbReference type="ChEBI" id="CHEBI:17568"/>
        <dbReference type="ChEBI" id="CHEBI:33019"/>
        <dbReference type="ChEBI" id="CHEBI:57865"/>
        <dbReference type="ChEBI" id="CHEBI:58017"/>
        <dbReference type="EC" id="2.4.2.9"/>
    </reaction>
</comment>
<dbReference type="InterPro" id="IPR023050">
    <property type="entry name" value="PyrR"/>
</dbReference>
<dbReference type="GO" id="GO:0003723">
    <property type="term" value="F:RNA binding"/>
    <property type="evidence" value="ECO:0007669"/>
    <property type="project" value="UniProtKB-UniRule"/>
</dbReference>
<evidence type="ECO:0000313" key="12">
    <source>
        <dbReference type="EMBL" id="QZT32775.1"/>
    </source>
</evidence>
<evidence type="ECO:0000256" key="1">
    <source>
        <dbReference type="ARBA" id="ARBA00005565"/>
    </source>
</evidence>
<dbReference type="GO" id="GO:0006353">
    <property type="term" value="P:DNA-templated transcription termination"/>
    <property type="evidence" value="ECO:0007669"/>
    <property type="project" value="UniProtKB-UniRule"/>
</dbReference>
<proteinExistence type="inferred from homology"/>
<keyword evidence="6 10" id="KW-0804">Transcription</keyword>
<dbReference type="SUPFAM" id="SSF53271">
    <property type="entry name" value="PRTase-like"/>
    <property type="match status" value="1"/>
</dbReference>
<evidence type="ECO:0000256" key="3">
    <source>
        <dbReference type="ARBA" id="ARBA00022676"/>
    </source>
</evidence>
<accession>A0A8X8I1Z4</accession>
<dbReference type="PANTHER" id="PTHR11608:SF0">
    <property type="entry name" value="BIFUNCTIONAL PROTEIN PYRR"/>
    <property type="match status" value="1"/>
</dbReference>
<evidence type="ECO:0000256" key="9">
    <source>
        <dbReference type="ARBA" id="ARBA00063792"/>
    </source>
</evidence>
<dbReference type="FunFam" id="3.40.50.2020:FF:000020">
    <property type="entry name" value="Bifunctional protein PyrR"/>
    <property type="match status" value="1"/>
</dbReference>
<dbReference type="EMBL" id="CP082237">
    <property type="protein sequence ID" value="QZT32775.1"/>
    <property type="molecule type" value="Genomic_DNA"/>
</dbReference>
<reference evidence="12 13" key="1">
    <citation type="journal article" date="2020" name="Extremophiles">
        <title>Genomic analysis of Caldalkalibacillus thermarum TA2.A1 reveals aerobic alkaliphilic metabolism and evolutionary hallmarks linking alkaliphilic bacteria and plant life.</title>
        <authorList>
            <person name="de Jong S.I."/>
            <person name="van den Broek M.A."/>
            <person name="Merkel A.Y."/>
            <person name="de la Torre Cortes P."/>
            <person name="Kalamorz F."/>
            <person name="Cook G.M."/>
            <person name="van Loosdrecht M.C.M."/>
            <person name="McMillan D.G.G."/>
        </authorList>
    </citation>
    <scope>NUCLEOTIDE SEQUENCE [LARGE SCALE GENOMIC DNA]</scope>
    <source>
        <strain evidence="12 13">TA2.A1</strain>
    </source>
</reference>
<evidence type="ECO:0000256" key="10">
    <source>
        <dbReference type="HAMAP-Rule" id="MF_01219"/>
    </source>
</evidence>